<dbReference type="InterPro" id="IPR011867">
    <property type="entry name" value="ModB_ABC"/>
</dbReference>
<name>A0A3E0TN74_9GAMM</name>
<accession>A0A3E0TN74</accession>
<evidence type="ECO:0000256" key="10">
    <source>
        <dbReference type="ARBA" id="ARBA00023136"/>
    </source>
</evidence>
<dbReference type="CDD" id="cd06261">
    <property type="entry name" value="TM_PBP2"/>
    <property type="match status" value="1"/>
</dbReference>
<keyword evidence="8 11" id="KW-0812">Transmembrane</keyword>
<dbReference type="EMBL" id="QUOU01000001">
    <property type="protein sequence ID" value="REL25797.1"/>
    <property type="molecule type" value="Genomic_DNA"/>
</dbReference>
<keyword evidence="7 12" id="KW-0997">Cell inner membrane</keyword>
<dbReference type="OrthoDB" id="9795403at2"/>
<evidence type="ECO:0000256" key="7">
    <source>
        <dbReference type="ARBA" id="ARBA00022519"/>
    </source>
</evidence>
<evidence type="ECO:0000256" key="8">
    <source>
        <dbReference type="ARBA" id="ARBA00022692"/>
    </source>
</evidence>
<evidence type="ECO:0000313" key="15">
    <source>
        <dbReference type="Proteomes" id="UP000256478"/>
    </source>
</evidence>
<dbReference type="GO" id="GO:0005886">
    <property type="term" value="C:plasma membrane"/>
    <property type="evidence" value="ECO:0007669"/>
    <property type="project" value="UniProtKB-SubCell"/>
</dbReference>
<evidence type="ECO:0000259" key="13">
    <source>
        <dbReference type="PROSITE" id="PS50928"/>
    </source>
</evidence>
<proteinExistence type="inferred from homology"/>
<evidence type="ECO:0000256" key="6">
    <source>
        <dbReference type="ARBA" id="ARBA00022505"/>
    </source>
</evidence>
<feature type="transmembrane region" description="Helical" evidence="11">
    <location>
        <begin position="195"/>
        <end position="216"/>
    </location>
</feature>
<protein>
    <recommendedName>
        <fullName evidence="12">Molybdenum transport system permease</fullName>
    </recommendedName>
</protein>
<comment type="function">
    <text evidence="1 12">Part of the binding-protein-dependent transport system for molybdenum; probably responsible for the translocation of the substrate across the membrane.</text>
</comment>
<evidence type="ECO:0000256" key="1">
    <source>
        <dbReference type="ARBA" id="ARBA00002949"/>
    </source>
</evidence>
<dbReference type="AlphaFoldDB" id="A0A3E0TN74"/>
<evidence type="ECO:0000256" key="2">
    <source>
        <dbReference type="ARBA" id="ARBA00004429"/>
    </source>
</evidence>
<dbReference type="RefSeq" id="WP_116006923.1">
    <property type="nucleotide sequence ID" value="NZ_QUOU01000001.1"/>
</dbReference>
<dbReference type="SUPFAM" id="SSF161098">
    <property type="entry name" value="MetI-like"/>
    <property type="match status" value="1"/>
</dbReference>
<feature type="transmembrane region" description="Helical" evidence="11">
    <location>
        <begin position="134"/>
        <end position="156"/>
    </location>
</feature>
<comment type="caution">
    <text evidence="14">The sequence shown here is derived from an EMBL/GenBank/DDBJ whole genome shotgun (WGS) entry which is preliminary data.</text>
</comment>
<comment type="subcellular location">
    <subcellularLocation>
        <location evidence="2 12">Cell inner membrane</location>
        <topology evidence="2 12">Multi-pass membrane protein</topology>
    </subcellularLocation>
    <subcellularLocation>
        <location evidence="11">Cell membrane</location>
        <topology evidence="11">Multi-pass membrane protein</topology>
    </subcellularLocation>
</comment>
<dbReference type="NCBIfam" id="TIGR02141">
    <property type="entry name" value="modB_ABC"/>
    <property type="match status" value="1"/>
</dbReference>
<dbReference type="InterPro" id="IPR000515">
    <property type="entry name" value="MetI-like"/>
</dbReference>
<feature type="transmembrane region" description="Helical" evidence="11">
    <location>
        <begin position="12"/>
        <end position="35"/>
    </location>
</feature>
<dbReference type="Pfam" id="PF00528">
    <property type="entry name" value="BPD_transp_1"/>
    <property type="match status" value="1"/>
</dbReference>
<evidence type="ECO:0000256" key="5">
    <source>
        <dbReference type="ARBA" id="ARBA00022475"/>
    </source>
</evidence>
<dbReference type="PROSITE" id="PS50928">
    <property type="entry name" value="ABC_TM1"/>
    <property type="match status" value="1"/>
</dbReference>
<sequence>MSEYDWLATYTTIKLAGITTLILLLIGTPLAWWLSQWQSRWRALVEALVALPLVLPPTVIGFYLLIAFAPDALPGKLWQTITGQQLAFSFSAIVIGSVFYSLPFVVQPLQKAFEQIDPHILAKARMLGAAKLDLFVNVIFPITKASFITAATLGFAHTVGEFGVVLMIGGNIPDETRVLSIALFDHVEAFNYQQAHLLASGLLIASLLTLALVYLLNNYHEQNQQQTRSRKSAQ</sequence>
<evidence type="ECO:0000256" key="3">
    <source>
        <dbReference type="ARBA" id="ARBA00007069"/>
    </source>
</evidence>
<keyword evidence="4 11" id="KW-0813">Transport</keyword>
<dbReference type="Proteomes" id="UP000256478">
    <property type="component" value="Unassembled WGS sequence"/>
</dbReference>
<evidence type="ECO:0000256" key="9">
    <source>
        <dbReference type="ARBA" id="ARBA00022989"/>
    </source>
</evidence>
<evidence type="ECO:0000313" key="14">
    <source>
        <dbReference type="EMBL" id="REL25797.1"/>
    </source>
</evidence>
<reference evidence="14 15" key="1">
    <citation type="submission" date="2018-08" db="EMBL/GenBank/DDBJ databases">
        <title>Thalassotalea euphylliae genome.</title>
        <authorList>
            <person name="Summers S."/>
            <person name="Rice S.A."/>
            <person name="Freckelton M.L."/>
            <person name="Nedved B.T."/>
            <person name="Hadfield M.G."/>
        </authorList>
    </citation>
    <scope>NUCLEOTIDE SEQUENCE [LARGE SCALE GENOMIC DNA]</scope>
    <source>
        <strain evidence="14 15">H1</strain>
    </source>
</reference>
<organism evidence="14 15">
    <name type="scientific">Thalassotalea euphylliae</name>
    <dbReference type="NCBI Taxonomy" id="1655234"/>
    <lineage>
        <taxon>Bacteria</taxon>
        <taxon>Pseudomonadati</taxon>
        <taxon>Pseudomonadota</taxon>
        <taxon>Gammaproteobacteria</taxon>
        <taxon>Alteromonadales</taxon>
        <taxon>Colwelliaceae</taxon>
        <taxon>Thalassotalea</taxon>
    </lineage>
</organism>
<evidence type="ECO:0000256" key="4">
    <source>
        <dbReference type="ARBA" id="ARBA00022448"/>
    </source>
</evidence>
<keyword evidence="10 11" id="KW-0472">Membrane</keyword>
<dbReference type="FunFam" id="1.10.3720.10:FF:000054">
    <property type="entry name" value="Molybdenum transport system permease"/>
    <property type="match status" value="1"/>
</dbReference>
<dbReference type="PANTHER" id="PTHR30183">
    <property type="entry name" value="MOLYBDENUM TRANSPORT SYSTEM PERMEASE PROTEIN MODB"/>
    <property type="match status" value="1"/>
</dbReference>
<dbReference type="Gene3D" id="1.10.3720.10">
    <property type="entry name" value="MetI-like"/>
    <property type="match status" value="1"/>
</dbReference>
<keyword evidence="9 11" id="KW-1133">Transmembrane helix</keyword>
<dbReference type="GO" id="GO:0015098">
    <property type="term" value="F:molybdate ion transmembrane transporter activity"/>
    <property type="evidence" value="ECO:0007669"/>
    <property type="project" value="UniProtKB-UniRule"/>
</dbReference>
<keyword evidence="5" id="KW-1003">Cell membrane</keyword>
<keyword evidence="6 12" id="KW-0500">Molybdenum</keyword>
<evidence type="ECO:0000256" key="11">
    <source>
        <dbReference type="RuleBase" id="RU363032"/>
    </source>
</evidence>
<feature type="transmembrane region" description="Helical" evidence="11">
    <location>
        <begin position="47"/>
        <end position="66"/>
    </location>
</feature>
<comment type="similarity">
    <text evidence="3 12">Belongs to the binding-protein-dependent transport system permease family. CysTW subfamily.</text>
</comment>
<feature type="transmembrane region" description="Helical" evidence="11">
    <location>
        <begin position="86"/>
        <end position="106"/>
    </location>
</feature>
<dbReference type="InterPro" id="IPR035906">
    <property type="entry name" value="MetI-like_sf"/>
</dbReference>
<gene>
    <name evidence="14" type="primary">modB</name>
    <name evidence="14" type="ORF">DXX93_03965</name>
</gene>
<evidence type="ECO:0000256" key="12">
    <source>
        <dbReference type="RuleBase" id="RU365097"/>
    </source>
</evidence>
<feature type="domain" description="ABC transmembrane type-1" evidence="13">
    <location>
        <begin position="9"/>
        <end position="216"/>
    </location>
</feature>
<dbReference type="PANTHER" id="PTHR30183:SF8">
    <property type="entry name" value="MOLYBDENUM TRANSPORT SYSTEM PERMEASE"/>
    <property type="match status" value="1"/>
</dbReference>